<dbReference type="KEGG" id="psl:Psta_4016"/>
<evidence type="ECO:0000313" key="4">
    <source>
        <dbReference type="EMBL" id="ADB18670.1"/>
    </source>
</evidence>
<comment type="similarity">
    <text evidence="1">Belongs to the peptidase A24 family.</text>
</comment>
<feature type="domain" description="Prepilin type IV endopeptidase peptidase" evidence="3">
    <location>
        <begin position="271"/>
        <end position="343"/>
    </location>
</feature>
<dbReference type="InterPro" id="IPR050882">
    <property type="entry name" value="Prepilin_peptidase/N-MTase"/>
</dbReference>
<dbReference type="GO" id="GO:0004190">
    <property type="term" value="F:aspartic-type endopeptidase activity"/>
    <property type="evidence" value="ECO:0007669"/>
    <property type="project" value="InterPro"/>
</dbReference>
<feature type="transmembrane region" description="Helical" evidence="2">
    <location>
        <begin position="356"/>
        <end position="374"/>
    </location>
</feature>
<evidence type="ECO:0000256" key="2">
    <source>
        <dbReference type="SAM" id="Phobius"/>
    </source>
</evidence>
<protein>
    <submittedName>
        <fullName evidence="4">Peptidase A24A prepilin type IV</fullName>
    </submittedName>
</protein>
<sequence precursor="true">MPVRLALLALMGAWLGSFVNWSIYRLAFRQRAISPWGPAPAIDAATSKKSKKNEIAPRSWRDRIPLLGWILLARETPLHGTLFWIRPLLLELSLAIALPLLYHFEIAGNWLPPIGAIGAPSAAQLHATYLAHIVLLLLLTVATFIDFDEKTIPDEITVPGTLLALLLALLLPQSHLPALILSPQGLPIWGNLTFTSTIEWPSWVDGAAGLAIASAVIVGWSIALVPTIWRFSGGLARGCRLYLASLARYSRAMIIAGAMAEVIVVIGWLMGDAAWRAMLTSVVGLAFGGGLIWSVRIVGQIALRKEAMGFGDVTLMAMIGAFLGWQVALLVFFFSPVTAVIVSLTQWIFTGRREIAFGPYLALAAVWVVVRWGLMWEDWARGIFELGWLIPIIVGVCLLLMLGLLMTWRIIEQLLFGRGS</sequence>
<organism evidence="4 5">
    <name type="scientific">Pirellula staleyi (strain ATCC 27377 / DSM 6068 / ICPB 4128)</name>
    <name type="common">Pirella staleyi</name>
    <dbReference type="NCBI Taxonomy" id="530564"/>
    <lineage>
        <taxon>Bacteria</taxon>
        <taxon>Pseudomonadati</taxon>
        <taxon>Planctomycetota</taxon>
        <taxon>Planctomycetia</taxon>
        <taxon>Pirellulales</taxon>
        <taxon>Pirellulaceae</taxon>
        <taxon>Pirellula</taxon>
    </lineage>
</organism>
<feature type="transmembrane region" description="Helical" evidence="2">
    <location>
        <begin position="252"/>
        <end position="271"/>
    </location>
</feature>
<dbReference type="PANTHER" id="PTHR30487">
    <property type="entry name" value="TYPE 4 PREPILIN-LIKE PROTEINS LEADER PEPTIDE-PROCESSING ENZYME"/>
    <property type="match status" value="1"/>
</dbReference>
<dbReference type="EMBL" id="CP001848">
    <property type="protein sequence ID" value="ADB18670.1"/>
    <property type="molecule type" value="Genomic_DNA"/>
</dbReference>
<feature type="transmembrane region" description="Helical" evidence="2">
    <location>
        <begin position="122"/>
        <end position="144"/>
    </location>
</feature>
<feature type="transmembrane region" description="Helical" evidence="2">
    <location>
        <begin position="156"/>
        <end position="176"/>
    </location>
</feature>
<evidence type="ECO:0000256" key="1">
    <source>
        <dbReference type="ARBA" id="ARBA00005801"/>
    </source>
</evidence>
<feature type="transmembrane region" description="Helical" evidence="2">
    <location>
        <begin position="83"/>
        <end position="102"/>
    </location>
</feature>
<feature type="transmembrane region" description="Helical" evidence="2">
    <location>
        <begin position="386"/>
        <end position="408"/>
    </location>
</feature>
<reference evidence="4 5" key="1">
    <citation type="journal article" date="2009" name="Stand. Genomic Sci.">
        <title>Complete genome sequence of Pirellula staleyi type strain (ATCC 27377).</title>
        <authorList>
            <person name="Clum A."/>
            <person name="Tindall B.J."/>
            <person name="Sikorski J."/>
            <person name="Ivanova N."/>
            <person name="Mavrommatis K."/>
            <person name="Lucas S."/>
            <person name="Glavina del Rio T."/>
            <person name="Nolan M."/>
            <person name="Chen F."/>
            <person name="Tice H."/>
            <person name="Pitluck S."/>
            <person name="Cheng J.F."/>
            <person name="Chertkov O."/>
            <person name="Brettin T."/>
            <person name="Han C."/>
            <person name="Detter J.C."/>
            <person name="Kuske C."/>
            <person name="Bruce D."/>
            <person name="Goodwin L."/>
            <person name="Ovchinikova G."/>
            <person name="Pati A."/>
            <person name="Mikhailova N."/>
            <person name="Chen A."/>
            <person name="Palaniappan K."/>
            <person name="Land M."/>
            <person name="Hauser L."/>
            <person name="Chang Y.J."/>
            <person name="Jeffries C.D."/>
            <person name="Chain P."/>
            <person name="Rohde M."/>
            <person name="Goker M."/>
            <person name="Bristow J."/>
            <person name="Eisen J.A."/>
            <person name="Markowitz V."/>
            <person name="Hugenholtz P."/>
            <person name="Kyrpides N.C."/>
            <person name="Klenk H.P."/>
            <person name="Lapidus A."/>
        </authorList>
    </citation>
    <scope>NUCLEOTIDE SEQUENCE [LARGE SCALE GENOMIC DNA]</scope>
    <source>
        <strain evidence="5">ATCC 27377 / DSM 6068 / ICPB 4128</strain>
    </source>
</reference>
<feature type="transmembrane region" description="Helical" evidence="2">
    <location>
        <begin position="277"/>
        <end position="295"/>
    </location>
</feature>
<dbReference type="Proteomes" id="UP000001887">
    <property type="component" value="Chromosome"/>
</dbReference>
<dbReference type="HOGENOM" id="CLU_631428_0_0_0"/>
<name>D2R259_PIRSD</name>
<evidence type="ECO:0000313" key="5">
    <source>
        <dbReference type="Proteomes" id="UP000001887"/>
    </source>
</evidence>
<accession>D2R259</accession>
<feature type="transmembrane region" description="Helical" evidence="2">
    <location>
        <begin position="6"/>
        <end position="24"/>
    </location>
</feature>
<dbReference type="eggNOG" id="COG1989">
    <property type="taxonomic scope" value="Bacteria"/>
</dbReference>
<dbReference type="GO" id="GO:0005886">
    <property type="term" value="C:plasma membrane"/>
    <property type="evidence" value="ECO:0007669"/>
    <property type="project" value="TreeGrafter"/>
</dbReference>
<keyword evidence="5" id="KW-1185">Reference proteome</keyword>
<dbReference type="InterPro" id="IPR000045">
    <property type="entry name" value="Prepilin_IV_endopep_pep"/>
</dbReference>
<keyword evidence="2" id="KW-1133">Transmembrane helix</keyword>
<dbReference type="STRING" id="530564.Psta_4016"/>
<evidence type="ECO:0000259" key="3">
    <source>
        <dbReference type="Pfam" id="PF01478"/>
    </source>
</evidence>
<dbReference type="AlphaFoldDB" id="D2R259"/>
<dbReference type="Pfam" id="PF01478">
    <property type="entry name" value="Peptidase_A24"/>
    <property type="match status" value="1"/>
</dbReference>
<proteinExistence type="inferred from homology"/>
<dbReference type="Gene3D" id="1.20.120.1220">
    <property type="match status" value="2"/>
</dbReference>
<dbReference type="PANTHER" id="PTHR30487:SF0">
    <property type="entry name" value="PREPILIN LEADER PEPTIDASE_N-METHYLTRANSFERASE-RELATED"/>
    <property type="match status" value="1"/>
</dbReference>
<keyword evidence="2" id="KW-0812">Transmembrane</keyword>
<feature type="transmembrane region" description="Helical" evidence="2">
    <location>
        <begin position="207"/>
        <end position="231"/>
    </location>
</feature>
<dbReference type="GO" id="GO:0006465">
    <property type="term" value="P:signal peptide processing"/>
    <property type="evidence" value="ECO:0007669"/>
    <property type="project" value="TreeGrafter"/>
</dbReference>
<gene>
    <name evidence="4" type="ordered locus">Psta_4016</name>
</gene>
<keyword evidence="2" id="KW-0472">Membrane</keyword>